<reference evidence="7" key="1">
    <citation type="journal article" date="2017" name="Appl. Environ. Microbiol.">
        <title>Molecular mechanism and genetic determinants of buprofezin degradation.</title>
        <authorList>
            <person name="Chen X."/>
            <person name="Ji J."/>
            <person name="Zhao L."/>
            <person name="Qiu J."/>
            <person name="Dai C."/>
            <person name="Wang W."/>
            <person name="He J."/>
            <person name="Jiang J."/>
            <person name="Hong Q."/>
            <person name="Yan X."/>
        </authorList>
    </citation>
    <scope>NUCLEOTIDE SEQUENCE</scope>
    <source>
        <strain evidence="7">YL1</strain>
        <plasmid evidence="7">pYLC1</plasmid>
    </source>
</reference>
<keyword evidence="4" id="KW-0560">Oxidoreductase</keyword>
<dbReference type="PRINTS" id="PR00368">
    <property type="entry name" value="FADPNR"/>
</dbReference>
<keyword evidence="3" id="KW-0274">FAD</keyword>
<gene>
    <name evidence="7" type="primary">bfzA4</name>
</gene>
<feature type="domain" description="Reductase C-terminal" evidence="6">
    <location>
        <begin position="361"/>
        <end position="444"/>
    </location>
</feature>
<evidence type="ECO:0000313" key="7">
    <source>
        <dbReference type="EMBL" id="ASM60825.1"/>
    </source>
</evidence>
<dbReference type="Pfam" id="PF14759">
    <property type="entry name" value="Reductase_C"/>
    <property type="match status" value="1"/>
</dbReference>
<evidence type="ECO:0000259" key="5">
    <source>
        <dbReference type="Pfam" id="PF07992"/>
    </source>
</evidence>
<dbReference type="GO" id="GO:0016651">
    <property type="term" value="F:oxidoreductase activity, acting on NAD(P)H"/>
    <property type="evidence" value="ECO:0007669"/>
    <property type="project" value="TreeGrafter"/>
</dbReference>
<sequence length="459" mass="49008">MSVILMPSSPSLGRIIRDPCPSRTHSPRAFQGSEASQLGHSMVHPRKIAIVGASAAGVSAAASMRRSGFDGEITLFDESARLPYERPPLSKSLTDNTVTLRGILPVETYRDLELNLRLGVRIDSLDAARRTLRLSDHADAAYDRVLLATGAVPRAIQVPGASLGNIQFLRTADDAARLSEHLSDGGPLVVVGAGFIGLELAAVAKEHGIDVTVVECGPLPLVGAVGTEVAELFLQLHSDHGVQLETNVSVAEFRGSHNVEEVVLTTGQVLPARTVVVGVGVTPNTDLARSAGLECEHGVPVNAVGRTENPWIWAAGDVAFWRHPQVRRSTRIEHWDTAQRHGAAVGQSMIGIDATDSSVPYAWSDQFGLTYQSFGRREPTDTVVLRHGYTADRFLAFWVSDGRVQAAGGIGQPRELRAARGLIEAQQVVDIAALQDPQTDLRALGARVGSASVVRAVTK</sequence>
<dbReference type="InterPro" id="IPR016156">
    <property type="entry name" value="FAD/NAD-linked_Rdtase_dimer_sf"/>
</dbReference>
<organism evidence="7">
    <name type="scientific">Rhodococcus qingshengii</name>
    <dbReference type="NCBI Taxonomy" id="334542"/>
    <lineage>
        <taxon>Bacteria</taxon>
        <taxon>Bacillati</taxon>
        <taxon>Actinomycetota</taxon>
        <taxon>Actinomycetes</taxon>
        <taxon>Mycobacteriales</taxon>
        <taxon>Nocardiaceae</taxon>
        <taxon>Rhodococcus</taxon>
        <taxon>Rhodococcus erythropolis group</taxon>
    </lineage>
</organism>
<evidence type="ECO:0000256" key="1">
    <source>
        <dbReference type="ARBA" id="ARBA00001974"/>
    </source>
</evidence>
<keyword evidence="7" id="KW-0614">Plasmid</keyword>
<evidence type="ECO:0000259" key="6">
    <source>
        <dbReference type="Pfam" id="PF14759"/>
    </source>
</evidence>
<dbReference type="Gene3D" id="3.50.50.60">
    <property type="entry name" value="FAD/NAD(P)-binding domain"/>
    <property type="match status" value="2"/>
</dbReference>
<dbReference type="PANTHER" id="PTHR43557:SF2">
    <property type="entry name" value="RIESKE DOMAIN-CONTAINING PROTEIN-RELATED"/>
    <property type="match status" value="1"/>
</dbReference>
<evidence type="ECO:0000256" key="4">
    <source>
        <dbReference type="ARBA" id="ARBA00023002"/>
    </source>
</evidence>
<dbReference type="Pfam" id="PF07992">
    <property type="entry name" value="Pyr_redox_2"/>
    <property type="match status" value="1"/>
</dbReference>
<dbReference type="InterPro" id="IPR036188">
    <property type="entry name" value="FAD/NAD-bd_sf"/>
</dbReference>
<protein>
    <submittedName>
        <fullName evidence="7">Ferredoxin reductase of buprofezin dioxygenase</fullName>
    </submittedName>
</protein>
<accession>A0A221J3E8</accession>
<feature type="domain" description="FAD/NAD(P)-binding" evidence="5">
    <location>
        <begin position="47"/>
        <end position="342"/>
    </location>
</feature>
<proteinExistence type="predicted"/>
<dbReference type="AlphaFoldDB" id="A0A221J3E8"/>
<dbReference type="SUPFAM" id="SSF51905">
    <property type="entry name" value="FAD/NAD(P)-binding domain"/>
    <property type="match status" value="1"/>
</dbReference>
<name>A0A221J3E8_RHOSG</name>
<evidence type="ECO:0000256" key="2">
    <source>
        <dbReference type="ARBA" id="ARBA00022630"/>
    </source>
</evidence>
<dbReference type="PRINTS" id="PR00411">
    <property type="entry name" value="PNDRDTASEI"/>
</dbReference>
<dbReference type="SUPFAM" id="SSF55424">
    <property type="entry name" value="FAD/NAD-linked reductases, dimerisation (C-terminal) domain"/>
    <property type="match status" value="1"/>
</dbReference>
<dbReference type="GO" id="GO:0051213">
    <property type="term" value="F:dioxygenase activity"/>
    <property type="evidence" value="ECO:0007669"/>
    <property type="project" value="UniProtKB-KW"/>
</dbReference>
<geneLocation type="plasmid" evidence="7">
    <name>pYLC1</name>
</geneLocation>
<dbReference type="GO" id="GO:0005737">
    <property type="term" value="C:cytoplasm"/>
    <property type="evidence" value="ECO:0007669"/>
    <property type="project" value="TreeGrafter"/>
</dbReference>
<comment type="cofactor">
    <cofactor evidence="1">
        <name>FAD</name>
        <dbReference type="ChEBI" id="CHEBI:57692"/>
    </cofactor>
</comment>
<keyword evidence="2" id="KW-0285">Flavoprotein</keyword>
<dbReference type="PANTHER" id="PTHR43557">
    <property type="entry name" value="APOPTOSIS-INDUCING FACTOR 1"/>
    <property type="match status" value="1"/>
</dbReference>
<dbReference type="InterPro" id="IPR028202">
    <property type="entry name" value="Reductase_C"/>
</dbReference>
<dbReference type="InterPro" id="IPR050446">
    <property type="entry name" value="FAD-oxidoreductase/Apoptosis"/>
</dbReference>
<keyword evidence="7" id="KW-0223">Dioxygenase</keyword>
<evidence type="ECO:0000256" key="3">
    <source>
        <dbReference type="ARBA" id="ARBA00022827"/>
    </source>
</evidence>
<dbReference type="InterPro" id="IPR023753">
    <property type="entry name" value="FAD/NAD-binding_dom"/>
</dbReference>
<dbReference type="EMBL" id="KY785168">
    <property type="protein sequence ID" value="ASM60825.1"/>
    <property type="molecule type" value="Genomic_DNA"/>
</dbReference>
<dbReference type="Gene3D" id="3.30.390.30">
    <property type="match status" value="1"/>
</dbReference>